<dbReference type="PANTHER" id="PTHR30349:SF64">
    <property type="entry name" value="PROPHAGE INTEGRASE INTD-RELATED"/>
    <property type="match status" value="1"/>
</dbReference>
<proteinExistence type="inferred from homology"/>
<dbReference type="SUPFAM" id="SSF56349">
    <property type="entry name" value="DNA breaking-rejoining enzymes"/>
    <property type="match status" value="1"/>
</dbReference>
<keyword evidence="2" id="KW-0238">DNA-binding</keyword>
<dbReference type="Gene3D" id="1.10.150.130">
    <property type="match status" value="1"/>
</dbReference>
<dbReference type="CDD" id="cd01185">
    <property type="entry name" value="INTN1_C_like"/>
    <property type="match status" value="1"/>
</dbReference>
<evidence type="ECO:0000256" key="3">
    <source>
        <dbReference type="ARBA" id="ARBA00023172"/>
    </source>
</evidence>
<name>A0A8J2UAP6_9BACT</name>
<dbReference type="AlphaFoldDB" id="A0A8J2UAP6"/>
<dbReference type="GO" id="GO:0006310">
    <property type="term" value="P:DNA recombination"/>
    <property type="evidence" value="ECO:0007669"/>
    <property type="project" value="UniProtKB-KW"/>
</dbReference>
<keyword evidence="3" id="KW-0233">DNA recombination</keyword>
<dbReference type="GO" id="GO:0015074">
    <property type="term" value="P:DNA integration"/>
    <property type="evidence" value="ECO:0007669"/>
    <property type="project" value="InterPro"/>
</dbReference>
<dbReference type="PROSITE" id="PS51898">
    <property type="entry name" value="TYR_RECOMBINASE"/>
    <property type="match status" value="1"/>
</dbReference>
<reference evidence="5" key="2">
    <citation type="submission" date="2020-09" db="EMBL/GenBank/DDBJ databases">
        <authorList>
            <person name="Sun Q."/>
            <person name="Zhou Y."/>
        </authorList>
    </citation>
    <scope>NUCLEOTIDE SEQUENCE</scope>
    <source>
        <strain evidence="5">CGMCC 1.15448</strain>
    </source>
</reference>
<dbReference type="PANTHER" id="PTHR30349">
    <property type="entry name" value="PHAGE INTEGRASE-RELATED"/>
    <property type="match status" value="1"/>
</dbReference>
<dbReference type="RefSeq" id="WP_188929480.1">
    <property type="nucleotide sequence ID" value="NZ_BMJC01000001.1"/>
</dbReference>
<dbReference type="InterPro" id="IPR035386">
    <property type="entry name" value="Arm-DNA-bind_5"/>
</dbReference>
<evidence type="ECO:0000313" key="6">
    <source>
        <dbReference type="Proteomes" id="UP000607559"/>
    </source>
</evidence>
<dbReference type="Pfam" id="PF00589">
    <property type="entry name" value="Phage_integrase"/>
    <property type="match status" value="1"/>
</dbReference>
<gene>
    <name evidence="5" type="ORF">GCM10011511_11770</name>
</gene>
<comment type="caution">
    <text evidence="5">The sequence shown here is derived from an EMBL/GenBank/DDBJ whole genome shotgun (WGS) entry which is preliminary data.</text>
</comment>
<dbReference type="InterPro" id="IPR011010">
    <property type="entry name" value="DNA_brk_join_enz"/>
</dbReference>
<dbReference type="GO" id="GO:0003677">
    <property type="term" value="F:DNA binding"/>
    <property type="evidence" value="ECO:0007669"/>
    <property type="project" value="UniProtKB-KW"/>
</dbReference>
<dbReference type="Proteomes" id="UP000607559">
    <property type="component" value="Unassembled WGS sequence"/>
</dbReference>
<organism evidence="5 6">
    <name type="scientific">Puia dinghuensis</name>
    <dbReference type="NCBI Taxonomy" id="1792502"/>
    <lineage>
        <taxon>Bacteria</taxon>
        <taxon>Pseudomonadati</taxon>
        <taxon>Bacteroidota</taxon>
        <taxon>Chitinophagia</taxon>
        <taxon>Chitinophagales</taxon>
        <taxon>Chitinophagaceae</taxon>
        <taxon>Puia</taxon>
    </lineage>
</organism>
<dbReference type="InterPro" id="IPR025269">
    <property type="entry name" value="SAM-like_dom"/>
</dbReference>
<dbReference type="Gene3D" id="1.10.443.10">
    <property type="entry name" value="Intergrase catalytic core"/>
    <property type="match status" value="1"/>
</dbReference>
<evidence type="ECO:0000259" key="4">
    <source>
        <dbReference type="PROSITE" id="PS51898"/>
    </source>
</evidence>
<feature type="domain" description="Tyr recombinase" evidence="4">
    <location>
        <begin position="221"/>
        <end position="398"/>
    </location>
</feature>
<dbReference type="InterPro" id="IPR010998">
    <property type="entry name" value="Integrase_recombinase_N"/>
</dbReference>
<evidence type="ECO:0000313" key="5">
    <source>
        <dbReference type="EMBL" id="GGA90168.1"/>
    </source>
</evidence>
<evidence type="ECO:0000256" key="2">
    <source>
        <dbReference type="ARBA" id="ARBA00023125"/>
    </source>
</evidence>
<dbReference type="Pfam" id="PF17293">
    <property type="entry name" value="Arm-DNA-bind_5"/>
    <property type="match status" value="1"/>
</dbReference>
<dbReference type="EMBL" id="BMJC01000001">
    <property type="protein sequence ID" value="GGA90168.1"/>
    <property type="molecule type" value="Genomic_DNA"/>
</dbReference>
<reference evidence="5" key="1">
    <citation type="journal article" date="2014" name="Int. J. Syst. Evol. Microbiol.">
        <title>Complete genome sequence of Corynebacterium casei LMG S-19264T (=DSM 44701T), isolated from a smear-ripened cheese.</title>
        <authorList>
            <consortium name="US DOE Joint Genome Institute (JGI-PGF)"/>
            <person name="Walter F."/>
            <person name="Albersmeier A."/>
            <person name="Kalinowski J."/>
            <person name="Ruckert C."/>
        </authorList>
    </citation>
    <scope>NUCLEOTIDE SEQUENCE</scope>
    <source>
        <strain evidence="5">CGMCC 1.15448</strain>
    </source>
</reference>
<dbReference type="Pfam" id="PF13102">
    <property type="entry name" value="Phage_int_SAM_5"/>
    <property type="match status" value="1"/>
</dbReference>
<keyword evidence="6" id="KW-1185">Reference proteome</keyword>
<comment type="similarity">
    <text evidence="1">Belongs to the 'phage' integrase family.</text>
</comment>
<dbReference type="InterPro" id="IPR050090">
    <property type="entry name" value="Tyrosine_recombinase_XerCD"/>
</dbReference>
<dbReference type="InterPro" id="IPR013762">
    <property type="entry name" value="Integrase-like_cat_sf"/>
</dbReference>
<accession>A0A8J2UAP6</accession>
<evidence type="ECO:0000256" key="1">
    <source>
        <dbReference type="ARBA" id="ARBA00008857"/>
    </source>
</evidence>
<dbReference type="InterPro" id="IPR002104">
    <property type="entry name" value="Integrase_catalytic"/>
</dbReference>
<protein>
    <submittedName>
        <fullName evidence="5">Transposase</fullName>
    </submittedName>
</protein>
<sequence length="420" mass="48331">MEHRISILFYARKSKKNSDGLAPVYIRITVNGHRLEQSVQRLVDPLQWSAAAGRLKGNTNQVRQLNLYLDTLSAKVLQMERDLVMDGVAVNFSNFREKWLGVTEPARMLLDVFQQHNDQMAALIRAGKDFCPATLDRYNTCRDHVRSFIQWKYRTADIDINRLDYDFVADLEFWLKTLRNCAHNTTLKYISNLKKIVNSCIRKGWLTRDPFAGFKRTKQEVEREALTEIELERINAKSFPTDRLNFVKDIFLFSCYTGLAYADVKKLRRSEIGLGVDGNYWIFTHRQKTDTPSRVPLLPPARAIIEKYRDFPICCDSGNVLPVLSNQKMNAYLKEIADVCGIARNLTFHIARHTFATTVTLSNGVPIESVSKMLGHRNLKTTQHYARVLDRKLSDDMRALQTKFNTENLSQSASHSDMTA</sequence>